<dbReference type="Pfam" id="PF11528">
    <property type="entry name" value="DUF3224"/>
    <property type="match status" value="1"/>
</dbReference>
<sequence length="131" mass="13309">MPRTLHATLAVLYSATAEVHTPRATRGSIPGASSAEFQLAGDQVAGTCVNHYANTEFAGIGVFSGAIADRTGEISYAVTGNCAHDVVTADWRFLPATASGGLVGMNGSARYVARLKGGTGGITLVPDVDGV</sequence>
<evidence type="ECO:0000313" key="2">
    <source>
        <dbReference type="Proteomes" id="UP000827549"/>
    </source>
</evidence>
<dbReference type="Gene3D" id="2.40.350.10">
    <property type="entry name" value="SO1590-like"/>
    <property type="match status" value="1"/>
</dbReference>
<dbReference type="Proteomes" id="UP000827549">
    <property type="component" value="Chromosome 5"/>
</dbReference>
<dbReference type="SUPFAM" id="SSF159238">
    <property type="entry name" value="SO1590-like"/>
    <property type="match status" value="1"/>
</dbReference>
<proteinExistence type="predicted"/>
<evidence type="ECO:0000313" key="1">
    <source>
        <dbReference type="EMBL" id="WOO83311.1"/>
    </source>
</evidence>
<gene>
    <name evidence="1" type="ORF">LOC62_05G006839</name>
</gene>
<name>A0AAF0YEZ3_9TREE</name>
<dbReference type="InterPro" id="IPR023159">
    <property type="entry name" value="SO1590-like_sf"/>
</dbReference>
<dbReference type="GeneID" id="87810014"/>
<dbReference type="EMBL" id="CP086718">
    <property type="protein sequence ID" value="WOO83311.1"/>
    <property type="molecule type" value="Genomic_DNA"/>
</dbReference>
<keyword evidence="2" id="KW-1185">Reference proteome</keyword>
<dbReference type="AlphaFoldDB" id="A0AAF0YEZ3"/>
<organism evidence="1 2">
    <name type="scientific">Vanrija pseudolonga</name>
    <dbReference type="NCBI Taxonomy" id="143232"/>
    <lineage>
        <taxon>Eukaryota</taxon>
        <taxon>Fungi</taxon>
        <taxon>Dikarya</taxon>
        <taxon>Basidiomycota</taxon>
        <taxon>Agaricomycotina</taxon>
        <taxon>Tremellomycetes</taxon>
        <taxon>Trichosporonales</taxon>
        <taxon>Trichosporonaceae</taxon>
        <taxon>Vanrija</taxon>
    </lineage>
</organism>
<accession>A0AAF0YEZ3</accession>
<dbReference type="RefSeq" id="XP_062629337.1">
    <property type="nucleotide sequence ID" value="XM_062773353.1"/>
</dbReference>
<dbReference type="InterPro" id="IPR021607">
    <property type="entry name" value="DUF3224"/>
</dbReference>
<protein>
    <submittedName>
        <fullName evidence="1">Uncharacterized protein</fullName>
    </submittedName>
</protein>
<reference evidence="1" key="1">
    <citation type="submission" date="2023-10" db="EMBL/GenBank/DDBJ databases">
        <authorList>
            <person name="Noh H."/>
        </authorList>
    </citation>
    <scope>NUCLEOTIDE SEQUENCE</scope>
    <source>
        <strain evidence="1">DUCC4014</strain>
    </source>
</reference>